<dbReference type="PROSITE" id="PS51421">
    <property type="entry name" value="RAS"/>
    <property type="match status" value="1"/>
</dbReference>
<evidence type="ECO:0000256" key="4">
    <source>
        <dbReference type="ARBA" id="ARBA00048098"/>
    </source>
</evidence>
<evidence type="ECO:0000313" key="5">
    <source>
        <dbReference type="EMBL" id="CAI2378868.1"/>
    </source>
</evidence>
<dbReference type="GO" id="GO:0005525">
    <property type="term" value="F:GTP binding"/>
    <property type="evidence" value="ECO:0007669"/>
    <property type="project" value="InterPro"/>
</dbReference>
<evidence type="ECO:0000256" key="3">
    <source>
        <dbReference type="ARBA" id="ARBA00022801"/>
    </source>
</evidence>
<gene>
    <name evidence="5" type="ORF">ECRASSUSDP1_LOCUS20268</name>
</gene>
<dbReference type="InterPro" id="IPR001806">
    <property type="entry name" value="Small_GTPase"/>
</dbReference>
<dbReference type="AlphaFoldDB" id="A0AAD1XT65"/>
<keyword evidence="3" id="KW-0378">Hydrolase</keyword>
<dbReference type="EMBL" id="CAMPGE010020646">
    <property type="protein sequence ID" value="CAI2378868.1"/>
    <property type="molecule type" value="Genomic_DNA"/>
</dbReference>
<sequence length="189" mass="21778">MVQKQQEGSLRQTLPISSLISSKKPDIEVSEEDLGNLTKCSKLDSDLILEHLCKIEEDINVTVEVKNTSMMKLLPPAEYFESRAINCFIVCYDTTDRSSFENIDVHFNILERCEFYFQVIIVGTKADLKEKREVTEAEGLQLADDYDCAFFETSAKDMSNISNAFTILVLSWICKMKQLSIENQYWFQK</sequence>
<comment type="similarity">
    <text evidence="1">Belongs to the small GTPase superfamily. Ras family.</text>
</comment>
<dbReference type="PANTHER" id="PTHR45704">
    <property type="entry name" value="RAS-LIKE FAMILY MEMBER 11"/>
    <property type="match status" value="1"/>
</dbReference>
<accession>A0AAD1XT65</accession>
<dbReference type="SUPFAM" id="SSF52540">
    <property type="entry name" value="P-loop containing nucleoside triphosphate hydrolases"/>
    <property type="match status" value="1"/>
</dbReference>
<dbReference type="PRINTS" id="PR00449">
    <property type="entry name" value="RASTRNSFRMNG"/>
</dbReference>
<comment type="caution">
    <text evidence="5">The sequence shown here is derived from an EMBL/GenBank/DDBJ whole genome shotgun (WGS) entry which is preliminary data.</text>
</comment>
<name>A0AAD1XT65_EUPCR</name>
<dbReference type="Gene3D" id="3.40.50.300">
    <property type="entry name" value="P-loop containing nucleotide triphosphate hydrolases"/>
    <property type="match status" value="1"/>
</dbReference>
<proteinExistence type="inferred from homology"/>
<dbReference type="SMART" id="SM00175">
    <property type="entry name" value="RAB"/>
    <property type="match status" value="1"/>
</dbReference>
<dbReference type="GO" id="GO:0003925">
    <property type="term" value="F:G protein activity"/>
    <property type="evidence" value="ECO:0007669"/>
    <property type="project" value="UniProtKB-EC"/>
</dbReference>
<evidence type="ECO:0000256" key="2">
    <source>
        <dbReference type="ARBA" id="ARBA00011984"/>
    </source>
</evidence>
<dbReference type="Pfam" id="PF00071">
    <property type="entry name" value="Ras"/>
    <property type="match status" value="1"/>
</dbReference>
<dbReference type="Proteomes" id="UP001295684">
    <property type="component" value="Unassembled WGS sequence"/>
</dbReference>
<evidence type="ECO:0000313" key="6">
    <source>
        <dbReference type="Proteomes" id="UP001295684"/>
    </source>
</evidence>
<dbReference type="SMART" id="SM00174">
    <property type="entry name" value="RHO"/>
    <property type="match status" value="1"/>
</dbReference>
<reference evidence="5" key="1">
    <citation type="submission" date="2023-07" db="EMBL/GenBank/DDBJ databases">
        <authorList>
            <consortium name="AG Swart"/>
            <person name="Singh M."/>
            <person name="Singh A."/>
            <person name="Seah K."/>
            <person name="Emmerich C."/>
        </authorList>
    </citation>
    <scope>NUCLEOTIDE SEQUENCE</scope>
    <source>
        <strain evidence="5">DP1</strain>
    </source>
</reference>
<protein>
    <recommendedName>
        <fullName evidence="2">small monomeric GTPase</fullName>
        <ecNumber evidence="2">3.6.5.2</ecNumber>
    </recommendedName>
</protein>
<keyword evidence="6" id="KW-1185">Reference proteome</keyword>
<dbReference type="PROSITE" id="PS51419">
    <property type="entry name" value="RAB"/>
    <property type="match status" value="1"/>
</dbReference>
<dbReference type="SMART" id="SM00173">
    <property type="entry name" value="RAS"/>
    <property type="match status" value="1"/>
</dbReference>
<organism evidence="5 6">
    <name type="scientific">Euplotes crassus</name>
    <dbReference type="NCBI Taxonomy" id="5936"/>
    <lineage>
        <taxon>Eukaryota</taxon>
        <taxon>Sar</taxon>
        <taxon>Alveolata</taxon>
        <taxon>Ciliophora</taxon>
        <taxon>Intramacronucleata</taxon>
        <taxon>Spirotrichea</taxon>
        <taxon>Hypotrichia</taxon>
        <taxon>Euplotida</taxon>
        <taxon>Euplotidae</taxon>
        <taxon>Moneuplotes</taxon>
    </lineage>
</organism>
<dbReference type="EC" id="3.6.5.2" evidence="2"/>
<comment type="catalytic activity">
    <reaction evidence="4">
        <text>GTP + H2O = GDP + phosphate + H(+)</text>
        <dbReference type="Rhea" id="RHEA:19669"/>
        <dbReference type="ChEBI" id="CHEBI:15377"/>
        <dbReference type="ChEBI" id="CHEBI:15378"/>
        <dbReference type="ChEBI" id="CHEBI:37565"/>
        <dbReference type="ChEBI" id="CHEBI:43474"/>
        <dbReference type="ChEBI" id="CHEBI:58189"/>
        <dbReference type="EC" id="3.6.5.2"/>
    </reaction>
</comment>
<dbReference type="InterPro" id="IPR051065">
    <property type="entry name" value="Ras-related_GTPase"/>
</dbReference>
<evidence type="ECO:0000256" key="1">
    <source>
        <dbReference type="ARBA" id="ARBA00008344"/>
    </source>
</evidence>
<dbReference type="InterPro" id="IPR027417">
    <property type="entry name" value="P-loop_NTPase"/>
</dbReference>